<evidence type="ECO:0000256" key="5">
    <source>
        <dbReference type="ARBA" id="ARBA00022679"/>
    </source>
</evidence>
<accession>A0A369TJA7</accession>
<dbReference type="InterPro" id="IPR036890">
    <property type="entry name" value="HATPase_C_sf"/>
</dbReference>
<evidence type="ECO:0000256" key="9">
    <source>
        <dbReference type="SAM" id="Phobius"/>
    </source>
</evidence>
<feature type="domain" description="Histidine kinase" evidence="10">
    <location>
        <begin position="308"/>
        <end position="527"/>
    </location>
</feature>
<dbReference type="CDD" id="cd00082">
    <property type="entry name" value="HisKA"/>
    <property type="match status" value="1"/>
</dbReference>
<reference evidence="12 13" key="1">
    <citation type="submission" date="2018-07" db="EMBL/GenBank/DDBJ databases">
        <title>Thalassococcus profundi sp. nov., a marine bacterium isolated from deep seawater of Okinawa Trough.</title>
        <authorList>
            <person name="Yu M."/>
        </authorList>
    </citation>
    <scope>NUCLEOTIDE SEQUENCE [LARGE SCALE GENOMIC DNA]</scope>
    <source>
        <strain evidence="12 13">WRAS1</strain>
    </source>
</reference>
<keyword evidence="13" id="KW-1185">Reference proteome</keyword>
<dbReference type="GO" id="GO:0016020">
    <property type="term" value="C:membrane"/>
    <property type="evidence" value="ECO:0007669"/>
    <property type="project" value="UniProtKB-SubCell"/>
</dbReference>
<dbReference type="PANTHER" id="PTHR43711">
    <property type="entry name" value="TWO-COMPONENT HISTIDINE KINASE"/>
    <property type="match status" value="1"/>
</dbReference>
<keyword evidence="9" id="KW-0812">Transmembrane</keyword>
<dbReference type="Pfam" id="PF00672">
    <property type="entry name" value="HAMP"/>
    <property type="match status" value="1"/>
</dbReference>
<keyword evidence="5" id="KW-0808">Transferase</keyword>
<dbReference type="EC" id="2.7.13.3" evidence="3"/>
<evidence type="ECO:0000259" key="10">
    <source>
        <dbReference type="PROSITE" id="PS50109"/>
    </source>
</evidence>
<dbReference type="Gene3D" id="6.10.340.10">
    <property type="match status" value="1"/>
</dbReference>
<evidence type="ECO:0000256" key="1">
    <source>
        <dbReference type="ARBA" id="ARBA00000085"/>
    </source>
</evidence>
<keyword evidence="8" id="KW-0175">Coiled coil</keyword>
<dbReference type="PROSITE" id="PS50885">
    <property type="entry name" value="HAMP"/>
    <property type="match status" value="1"/>
</dbReference>
<keyword evidence="9" id="KW-0472">Membrane</keyword>
<dbReference type="SMART" id="SM00304">
    <property type="entry name" value="HAMP"/>
    <property type="match status" value="1"/>
</dbReference>
<dbReference type="AlphaFoldDB" id="A0A369TJA7"/>
<dbReference type="InterPro" id="IPR004358">
    <property type="entry name" value="Sig_transdc_His_kin-like_C"/>
</dbReference>
<dbReference type="InterPro" id="IPR036097">
    <property type="entry name" value="HisK_dim/P_sf"/>
</dbReference>
<dbReference type="SMART" id="SM00387">
    <property type="entry name" value="HATPase_c"/>
    <property type="match status" value="1"/>
</dbReference>
<dbReference type="Gene3D" id="3.30.565.10">
    <property type="entry name" value="Histidine kinase-like ATPase, C-terminal domain"/>
    <property type="match status" value="1"/>
</dbReference>
<dbReference type="RefSeq" id="WP_114512437.1">
    <property type="nucleotide sequence ID" value="NZ_QPMK01000018.1"/>
</dbReference>
<evidence type="ECO:0000313" key="12">
    <source>
        <dbReference type="EMBL" id="RDD64714.1"/>
    </source>
</evidence>
<dbReference type="InterPro" id="IPR003594">
    <property type="entry name" value="HATPase_dom"/>
</dbReference>
<evidence type="ECO:0000256" key="6">
    <source>
        <dbReference type="ARBA" id="ARBA00022777"/>
    </source>
</evidence>
<dbReference type="GO" id="GO:0000155">
    <property type="term" value="F:phosphorelay sensor kinase activity"/>
    <property type="evidence" value="ECO:0007669"/>
    <property type="project" value="InterPro"/>
</dbReference>
<dbReference type="CDD" id="cd00075">
    <property type="entry name" value="HATPase"/>
    <property type="match status" value="1"/>
</dbReference>
<keyword evidence="4" id="KW-0597">Phosphoprotein</keyword>
<evidence type="ECO:0000256" key="3">
    <source>
        <dbReference type="ARBA" id="ARBA00012438"/>
    </source>
</evidence>
<evidence type="ECO:0000313" key="13">
    <source>
        <dbReference type="Proteomes" id="UP000253977"/>
    </source>
</evidence>
<dbReference type="InterPro" id="IPR003660">
    <property type="entry name" value="HAMP_dom"/>
</dbReference>
<proteinExistence type="predicted"/>
<evidence type="ECO:0000256" key="7">
    <source>
        <dbReference type="ARBA" id="ARBA00023012"/>
    </source>
</evidence>
<feature type="domain" description="HAMP" evidence="11">
    <location>
        <begin position="216"/>
        <end position="268"/>
    </location>
</feature>
<keyword evidence="7" id="KW-0902">Two-component regulatory system</keyword>
<sequence>MLRPAPSLKVKLGLGAFVLALAALVTAGVLVLAMQRVSDRIEASLAAEARIERYSVLSTQISTFIVIAAESIQSGIPMEQRTQRLDSVAANVTRTFARLRRDLEEAVAEAQRLGIDEQSRRATQSIGIARMEALFVSTRDAMLTSGTDRERLQGFIDTFAMGFDPLLNGVITDEVRARNAILAGIDDLRRALNLTALGVAAATVLLMGLFYIGLVRPQVSRLDLLRDAARQIGQEDFAVTLPDRPRDEIGGLFAETNRMAAALAARRDAVEFEWSRLNATIEERTEALQRANDKLAQTDENRRRFFADISHELRTPLTVILMEAQLGRKGAEAAEGCFQTIEARALRLNRRIDDLLRIARSESGQLALEFGAVDLGGVARDAAEDAAAEIASAGMTLELAEAPPLQVHGDRNWLRQVVTGLIQNAVRHARSGGRISLHVRRHDDMGIVEVIDNGPGIAEADQSRIFERFGQGTGSAKSEGFGIGLALARWVIDQHDGRISVTSPLPREAAVGPAPGTKIAVAVPLARD</sequence>
<dbReference type="Pfam" id="PF00512">
    <property type="entry name" value="HisKA"/>
    <property type="match status" value="1"/>
</dbReference>
<dbReference type="PANTHER" id="PTHR43711:SF1">
    <property type="entry name" value="HISTIDINE KINASE 1"/>
    <property type="match status" value="1"/>
</dbReference>
<dbReference type="InterPro" id="IPR005467">
    <property type="entry name" value="His_kinase_dom"/>
</dbReference>
<dbReference type="OrthoDB" id="9809766at2"/>
<protein>
    <recommendedName>
        <fullName evidence="3">histidine kinase</fullName>
        <ecNumber evidence="3">2.7.13.3</ecNumber>
    </recommendedName>
</protein>
<name>A0A369TJA7_9RHOB</name>
<comment type="caution">
    <text evidence="12">The sequence shown here is derived from an EMBL/GenBank/DDBJ whole genome shotgun (WGS) entry which is preliminary data.</text>
</comment>
<dbReference type="Proteomes" id="UP000253977">
    <property type="component" value="Unassembled WGS sequence"/>
</dbReference>
<feature type="transmembrane region" description="Helical" evidence="9">
    <location>
        <begin position="191"/>
        <end position="214"/>
    </location>
</feature>
<dbReference type="InterPro" id="IPR050736">
    <property type="entry name" value="Sensor_HK_Regulatory"/>
</dbReference>
<gene>
    <name evidence="12" type="ORF">DU478_18420</name>
</gene>
<dbReference type="InterPro" id="IPR003661">
    <property type="entry name" value="HisK_dim/P_dom"/>
</dbReference>
<dbReference type="PRINTS" id="PR00344">
    <property type="entry name" value="BCTRLSENSOR"/>
</dbReference>
<dbReference type="PROSITE" id="PS50109">
    <property type="entry name" value="HIS_KIN"/>
    <property type="match status" value="1"/>
</dbReference>
<feature type="coiled-coil region" evidence="8">
    <location>
        <begin position="89"/>
        <end position="116"/>
    </location>
</feature>
<evidence type="ECO:0000256" key="2">
    <source>
        <dbReference type="ARBA" id="ARBA00004370"/>
    </source>
</evidence>
<feature type="transmembrane region" description="Helical" evidence="9">
    <location>
        <begin position="12"/>
        <end position="33"/>
    </location>
</feature>
<dbReference type="SMART" id="SM00388">
    <property type="entry name" value="HisKA"/>
    <property type="match status" value="1"/>
</dbReference>
<dbReference type="CDD" id="cd06225">
    <property type="entry name" value="HAMP"/>
    <property type="match status" value="1"/>
</dbReference>
<dbReference type="SUPFAM" id="SSF47384">
    <property type="entry name" value="Homodimeric domain of signal transducing histidine kinase"/>
    <property type="match status" value="1"/>
</dbReference>
<comment type="catalytic activity">
    <reaction evidence="1">
        <text>ATP + protein L-histidine = ADP + protein N-phospho-L-histidine.</text>
        <dbReference type="EC" id="2.7.13.3"/>
    </reaction>
</comment>
<dbReference type="SUPFAM" id="SSF55874">
    <property type="entry name" value="ATPase domain of HSP90 chaperone/DNA topoisomerase II/histidine kinase"/>
    <property type="match status" value="1"/>
</dbReference>
<dbReference type="Gene3D" id="1.10.287.130">
    <property type="match status" value="1"/>
</dbReference>
<evidence type="ECO:0000256" key="8">
    <source>
        <dbReference type="SAM" id="Coils"/>
    </source>
</evidence>
<evidence type="ECO:0000259" key="11">
    <source>
        <dbReference type="PROSITE" id="PS50885"/>
    </source>
</evidence>
<keyword evidence="6 12" id="KW-0418">Kinase</keyword>
<dbReference type="Pfam" id="PF02518">
    <property type="entry name" value="HATPase_c"/>
    <property type="match status" value="1"/>
</dbReference>
<organism evidence="12 13">
    <name type="scientific">Thalassococcus profundi</name>
    <dbReference type="NCBI Taxonomy" id="2282382"/>
    <lineage>
        <taxon>Bacteria</taxon>
        <taxon>Pseudomonadati</taxon>
        <taxon>Pseudomonadota</taxon>
        <taxon>Alphaproteobacteria</taxon>
        <taxon>Rhodobacterales</taxon>
        <taxon>Roseobacteraceae</taxon>
        <taxon>Thalassococcus</taxon>
    </lineage>
</organism>
<evidence type="ECO:0000256" key="4">
    <source>
        <dbReference type="ARBA" id="ARBA00022553"/>
    </source>
</evidence>
<keyword evidence="9" id="KW-1133">Transmembrane helix</keyword>
<comment type="subcellular location">
    <subcellularLocation>
        <location evidence="2">Membrane</location>
    </subcellularLocation>
</comment>
<dbReference type="EMBL" id="QPMK01000018">
    <property type="protein sequence ID" value="RDD64714.1"/>
    <property type="molecule type" value="Genomic_DNA"/>
</dbReference>